<feature type="transmembrane region" description="Helical" evidence="7">
    <location>
        <begin position="439"/>
        <end position="470"/>
    </location>
</feature>
<feature type="domain" description="MacB-like periplasmic core" evidence="9">
    <location>
        <begin position="491"/>
        <end position="714"/>
    </location>
</feature>
<feature type="domain" description="ABC3 transporter permease C-terminal" evidence="8">
    <location>
        <begin position="267"/>
        <end position="384"/>
    </location>
</feature>
<reference evidence="10" key="1">
    <citation type="submission" date="2023-05" db="EMBL/GenBank/DDBJ databases">
        <title>Metabolic capabilities are highly conserved among human nasal-associated Corynebacterium species in pangenomic analyses.</title>
        <authorList>
            <person name="Tran T.H."/>
            <person name="Roberts A.Q."/>
            <person name="Escapa I.F."/>
            <person name="Gao W."/>
            <person name="Conlan S."/>
            <person name="Kong H."/>
            <person name="Segre J.A."/>
            <person name="Kelly M.S."/>
            <person name="Lemon K.P."/>
        </authorList>
    </citation>
    <scope>NUCLEOTIDE SEQUENCE</scope>
    <source>
        <strain evidence="10">KPL2773</strain>
    </source>
</reference>
<dbReference type="InterPro" id="IPR025857">
    <property type="entry name" value="MacB_PCD"/>
</dbReference>
<dbReference type="InterPro" id="IPR003838">
    <property type="entry name" value="ABC3_permease_C"/>
</dbReference>
<dbReference type="InterPro" id="IPR050250">
    <property type="entry name" value="Macrolide_Exporter_MacB"/>
</dbReference>
<feature type="domain" description="MacB-like periplasmic core" evidence="9">
    <location>
        <begin position="23"/>
        <end position="231"/>
    </location>
</feature>
<dbReference type="Proteomes" id="UP001224412">
    <property type="component" value="Unassembled WGS sequence"/>
</dbReference>
<keyword evidence="5 7" id="KW-0472">Membrane</keyword>
<evidence type="ECO:0000256" key="5">
    <source>
        <dbReference type="ARBA" id="ARBA00023136"/>
    </source>
</evidence>
<proteinExistence type="inferred from homology"/>
<dbReference type="RefSeq" id="WP_284599389.1">
    <property type="nucleotide sequence ID" value="NZ_JASNVH010000020.1"/>
</dbReference>
<dbReference type="Pfam" id="PF02687">
    <property type="entry name" value="FtsX"/>
    <property type="match status" value="2"/>
</dbReference>
<keyword evidence="3 7" id="KW-0812">Transmembrane</keyword>
<evidence type="ECO:0000256" key="6">
    <source>
        <dbReference type="ARBA" id="ARBA00038076"/>
    </source>
</evidence>
<dbReference type="PANTHER" id="PTHR30572">
    <property type="entry name" value="MEMBRANE COMPONENT OF TRANSPORTER-RELATED"/>
    <property type="match status" value="1"/>
</dbReference>
<evidence type="ECO:0000313" key="11">
    <source>
        <dbReference type="Proteomes" id="UP001224412"/>
    </source>
</evidence>
<organism evidence="10 11">
    <name type="scientific">Corynebacterium pseudodiphtheriticum</name>
    <dbReference type="NCBI Taxonomy" id="37637"/>
    <lineage>
        <taxon>Bacteria</taxon>
        <taxon>Bacillati</taxon>
        <taxon>Actinomycetota</taxon>
        <taxon>Actinomycetes</taxon>
        <taxon>Mycobacteriales</taxon>
        <taxon>Corynebacteriaceae</taxon>
        <taxon>Corynebacterium</taxon>
    </lineage>
</organism>
<dbReference type="GO" id="GO:0005886">
    <property type="term" value="C:plasma membrane"/>
    <property type="evidence" value="ECO:0007669"/>
    <property type="project" value="UniProtKB-SubCell"/>
</dbReference>
<dbReference type="EMBL" id="JASNVH010000020">
    <property type="protein sequence ID" value="MDK4307882.1"/>
    <property type="molecule type" value="Genomic_DNA"/>
</dbReference>
<feature type="transmembrane region" description="Helical" evidence="7">
    <location>
        <begin position="399"/>
        <end position="427"/>
    </location>
</feature>
<evidence type="ECO:0000256" key="1">
    <source>
        <dbReference type="ARBA" id="ARBA00004651"/>
    </source>
</evidence>
<accession>A0AAP4BS18</accession>
<comment type="caution">
    <text evidence="10">The sequence shown here is derived from an EMBL/GenBank/DDBJ whole genome shotgun (WGS) entry which is preliminary data.</text>
</comment>
<evidence type="ECO:0000256" key="7">
    <source>
        <dbReference type="SAM" id="Phobius"/>
    </source>
</evidence>
<dbReference type="GO" id="GO:0022857">
    <property type="term" value="F:transmembrane transporter activity"/>
    <property type="evidence" value="ECO:0007669"/>
    <property type="project" value="TreeGrafter"/>
</dbReference>
<evidence type="ECO:0000256" key="3">
    <source>
        <dbReference type="ARBA" id="ARBA00022692"/>
    </source>
</evidence>
<comment type="similarity">
    <text evidence="6">Belongs to the ABC-4 integral membrane protein family.</text>
</comment>
<feature type="transmembrane region" description="Helical" evidence="7">
    <location>
        <begin position="310"/>
        <end position="342"/>
    </location>
</feature>
<sequence length="871" mass="90486">MAKRTSMRTIAVRNIVSHKLRLALTVLSVMLGTAFISGAFMFTNSLSSTFEAAVGSAYEDVDAAVGPAEGLPIIDGETVQAITDDESVRAVNLTESTNVVVANENLEAYQVGGGTSTLQMYYPPENKVGDADEIIDGTAPHGEGEVIVNDTAAEEQGISVGEKIILVTPEERYEVTVSGIYTPALEQGLGSLSVLMEAGSYQNLFNPDGLASQMAVAAHDGTTAEQLVHHLNETYLQVEAQTGQALADELTEQVSNALSFVNYFLVAFGLIGLLVGTFIIANTFSMIVAQRIKEFALLRSIGASQRQITGSVVVEALVVGLLGSALGVVAGIGLVAVIRAVFSARGMSFDGGGLGLSLTAIVLPIILGVVVTIASAWAPARRAGQVKPVEAMRSTESAAGAPLTVRTIIGTVIIVAGVLAAGLAMLLDDSGTTLRASLVGIGAFLVVVGYFMAGPAFSMGIVPVLGRVIGAPFGSMGRLASTNARRSPRRTAATAFALTLGMMLVTGIGMLGATMKNSIGDMLEDTVTADFLATGPQDGSFPVPQAVPGALAETDGVESTVTMRMAPVQIAGQAGYNYGPGYTFTNSIDGSPQDFVDMEILEGSADLVAQPGVLVSDELAKAEGWTVGQALPLTTLETAESSDESGEPVAVEPGHATEVTITGIYSSENDIFENLLVSQSAVDEVMEGDTAPIQMIAVNTDDSVGEDEMRERLVESVKEFLVIQVKTGAEYADEASQLIDQMLSILYALLALAVIIAVLGIINTLTLGVIERRQEIGMLRAVGAYRGQIRTMIIVEAVQIALFGAIMGILAGLGLGWSFIDVLAGEGLGGAVIPWNQVLIMLGGAAVVGVVSALWPARKAAKTPPLEAIAD</sequence>
<feature type="transmembrane region" description="Helical" evidence="7">
    <location>
        <begin position="832"/>
        <end position="855"/>
    </location>
</feature>
<feature type="transmembrane region" description="Helical" evidence="7">
    <location>
        <begin position="354"/>
        <end position="378"/>
    </location>
</feature>
<evidence type="ECO:0000256" key="2">
    <source>
        <dbReference type="ARBA" id="ARBA00022475"/>
    </source>
</evidence>
<evidence type="ECO:0000259" key="8">
    <source>
        <dbReference type="Pfam" id="PF02687"/>
    </source>
</evidence>
<evidence type="ECO:0000256" key="4">
    <source>
        <dbReference type="ARBA" id="ARBA00022989"/>
    </source>
</evidence>
<gene>
    <name evidence="10" type="ORF">QPX42_10085</name>
</gene>
<evidence type="ECO:0000259" key="9">
    <source>
        <dbReference type="Pfam" id="PF12704"/>
    </source>
</evidence>
<feature type="transmembrane region" description="Helical" evidence="7">
    <location>
        <begin position="263"/>
        <end position="289"/>
    </location>
</feature>
<evidence type="ECO:0000313" key="10">
    <source>
        <dbReference type="EMBL" id="MDK4307882.1"/>
    </source>
</evidence>
<feature type="transmembrane region" description="Helical" evidence="7">
    <location>
        <begin position="491"/>
        <end position="513"/>
    </location>
</feature>
<comment type="subcellular location">
    <subcellularLocation>
        <location evidence="1">Cell membrane</location>
        <topology evidence="1">Multi-pass membrane protein</topology>
    </subcellularLocation>
</comment>
<feature type="transmembrane region" description="Helical" evidence="7">
    <location>
        <begin position="745"/>
        <end position="770"/>
    </location>
</feature>
<feature type="domain" description="ABC3 transporter permease C-terminal" evidence="8">
    <location>
        <begin position="748"/>
        <end position="865"/>
    </location>
</feature>
<dbReference type="PANTHER" id="PTHR30572:SF4">
    <property type="entry name" value="ABC TRANSPORTER PERMEASE YTRF"/>
    <property type="match status" value="1"/>
</dbReference>
<feature type="transmembrane region" description="Helical" evidence="7">
    <location>
        <begin position="791"/>
        <end position="820"/>
    </location>
</feature>
<keyword evidence="2" id="KW-1003">Cell membrane</keyword>
<keyword evidence="4 7" id="KW-1133">Transmembrane helix</keyword>
<protein>
    <submittedName>
        <fullName evidence="10">FtsX-like permease family protein</fullName>
    </submittedName>
</protein>
<feature type="transmembrane region" description="Helical" evidence="7">
    <location>
        <begin position="20"/>
        <end position="42"/>
    </location>
</feature>
<dbReference type="Pfam" id="PF12704">
    <property type="entry name" value="MacB_PCD"/>
    <property type="match status" value="2"/>
</dbReference>
<dbReference type="AlphaFoldDB" id="A0AAP4BS18"/>
<name>A0AAP4BS18_9CORY</name>